<dbReference type="EMBL" id="CP108313">
    <property type="protein sequence ID" value="WTW69169.1"/>
    <property type="molecule type" value="Genomic_DNA"/>
</dbReference>
<organism evidence="2">
    <name type="scientific">Streptomyces sp. NBC_00008</name>
    <dbReference type="NCBI Taxonomy" id="2903610"/>
    <lineage>
        <taxon>Bacteria</taxon>
        <taxon>Bacillati</taxon>
        <taxon>Actinomycetota</taxon>
        <taxon>Actinomycetes</taxon>
        <taxon>Kitasatosporales</taxon>
        <taxon>Streptomycetaceae</taxon>
        <taxon>Streptomyces</taxon>
    </lineage>
</organism>
<gene>
    <name evidence="2" type="ORF">OG398_13260</name>
</gene>
<accession>A0AAU2VQK5</accession>
<dbReference type="AlphaFoldDB" id="A0AAU2VQK5"/>
<sequence>MNAPRPRAPHEASGHSSTTESTRRKRAFAPAGLRPGQVVFERLKGMPCMVISATGTRVRVVRPGGRPRETELRRLLPGTAYHCRQLDALAQHIAYQRRGDERP</sequence>
<proteinExistence type="predicted"/>
<feature type="region of interest" description="Disordered" evidence="1">
    <location>
        <begin position="1"/>
        <end position="30"/>
    </location>
</feature>
<name>A0AAU2VQK5_9ACTN</name>
<reference evidence="2" key="1">
    <citation type="submission" date="2022-10" db="EMBL/GenBank/DDBJ databases">
        <title>The complete genomes of actinobacterial strains from the NBC collection.</title>
        <authorList>
            <person name="Joergensen T.S."/>
            <person name="Alvarez Arevalo M."/>
            <person name="Sterndorff E.B."/>
            <person name="Faurdal D."/>
            <person name="Vuksanovic O."/>
            <person name="Mourched A.-S."/>
            <person name="Charusanti P."/>
            <person name="Shaw S."/>
            <person name="Blin K."/>
            <person name="Weber T."/>
        </authorList>
    </citation>
    <scope>NUCLEOTIDE SEQUENCE</scope>
    <source>
        <strain evidence="2">NBC_00008</strain>
    </source>
</reference>
<protein>
    <submittedName>
        <fullName evidence="2">Uncharacterized protein</fullName>
    </submittedName>
</protein>
<evidence type="ECO:0000256" key="1">
    <source>
        <dbReference type="SAM" id="MobiDB-lite"/>
    </source>
</evidence>
<evidence type="ECO:0000313" key="2">
    <source>
        <dbReference type="EMBL" id="WTW69169.1"/>
    </source>
</evidence>